<keyword evidence="3" id="KW-0808">Transferase</keyword>
<accession>A0A248VNA2</accession>
<feature type="transmembrane region" description="Helical" evidence="1">
    <location>
        <begin position="209"/>
        <end position="229"/>
    </location>
</feature>
<dbReference type="OrthoDB" id="9814807at2"/>
<sequence length="377" mass="41826">METHSIREASSLRYVAGLDGLRAISMMLVVLFHYTSYFSGRLAELGGAWTAVVRIASTGWMGVDVFFVISGFLITTTLLNRPVDSIASYTTFIRRRAVRLLPAYFASLLIFTLVALLTEPHSKVLKNEHLLWTFTASLQSLLGDRVALADQHFSMAHFWTLAVEWHFYLVFPILVARCRSYFRPAVGLLLMAISFRVICHFSGISDNGIYTFTLCRIDSIAAGCLLALVPARIRSGASSAAGVLGAAMFIWIWIALALSDVPFKTLAWLQTFGYTLLAVSLALMIYQVTHSSQRSAIVRALEFKPLASMGRASYSLYIWHLPFYPAIVLAAQRNFTDVRLAYLVAVVTGIVMTAALGGLSYRLVESRFTRARPVVLV</sequence>
<reference evidence="3 4" key="1">
    <citation type="submission" date="2017-08" db="EMBL/GenBank/DDBJ databases">
        <title>Identification and genetic characteristics of simultaneous BTEX- and naphthalene-degrading Paraburkholderia sp. BN5 isolated from petroleum-contaminated soil.</title>
        <authorList>
            <person name="Lee Y."/>
            <person name="Jeon C.O."/>
        </authorList>
    </citation>
    <scope>NUCLEOTIDE SEQUENCE [LARGE SCALE GENOMIC DNA]</scope>
    <source>
        <strain evidence="3 4">BN5</strain>
    </source>
</reference>
<proteinExistence type="predicted"/>
<gene>
    <name evidence="3" type="ORF">CJU94_18010</name>
</gene>
<feature type="transmembrane region" description="Helical" evidence="1">
    <location>
        <begin position="314"/>
        <end position="335"/>
    </location>
</feature>
<dbReference type="PANTHER" id="PTHR23028:SF53">
    <property type="entry name" value="ACYL_TRANSF_3 DOMAIN-CONTAINING PROTEIN"/>
    <property type="match status" value="1"/>
</dbReference>
<dbReference type="PANTHER" id="PTHR23028">
    <property type="entry name" value="ACETYLTRANSFERASE"/>
    <property type="match status" value="1"/>
</dbReference>
<dbReference type="AlphaFoldDB" id="A0A248VNA2"/>
<feature type="transmembrane region" description="Helical" evidence="1">
    <location>
        <begin position="265"/>
        <end position="286"/>
    </location>
</feature>
<feature type="transmembrane region" description="Helical" evidence="1">
    <location>
        <begin position="185"/>
        <end position="203"/>
    </location>
</feature>
<dbReference type="Pfam" id="PF01757">
    <property type="entry name" value="Acyl_transf_3"/>
    <property type="match status" value="1"/>
</dbReference>
<evidence type="ECO:0000259" key="2">
    <source>
        <dbReference type="Pfam" id="PF01757"/>
    </source>
</evidence>
<feature type="transmembrane region" description="Helical" evidence="1">
    <location>
        <begin position="341"/>
        <end position="364"/>
    </location>
</feature>
<protein>
    <submittedName>
        <fullName evidence="3">Acyltransferase</fullName>
    </submittedName>
</protein>
<dbReference type="GO" id="GO:0016747">
    <property type="term" value="F:acyltransferase activity, transferring groups other than amino-acyl groups"/>
    <property type="evidence" value="ECO:0007669"/>
    <property type="project" value="InterPro"/>
</dbReference>
<feature type="transmembrane region" description="Helical" evidence="1">
    <location>
        <begin position="100"/>
        <end position="118"/>
    </location>
</feature>
<evidence type="ECO:0000313" key="3">
    <source>
        <dbReference type="EMBL" id="ASV99869.1"/>
    </source>
</evidence>
<feature type="transmembrane region" description="Helical" evidence="1">
    <location>
        <begin position="241"/>
        <end position="259"/>
    </location>
</feature>
<dbReference type="GO" id="GO:0016020">
    <property type="term" value="C:membrane"/>
    <property type="evidence" value="ECO:0007669"/>
    <property type="project" value="TreeGrafter"/>
</dbReference>
<dbReference type="GO" id="GO:0000271">
    <property type="term" value="P:polysaccharide biosynthetic process"/>
    <property type="evidence" value="ECO:0007669"/>
    <property type="project" value="TreeGrafter"/>
</dbReference>
<dbReference type="InterPro" id="IPR002656">
    <property type="entry name" value="Acyl_transf_3_dom"/>
</dbReference>
<keyword evidence="1" id="KW-1133">Transmembrane helix</keyword>
<keyword evidence="3" id="KW-0012">Acyltransferase</keyword>
<evidence type="ECO:0000256" key="1">
    <source>
        <dbReference type="SAM" id="Phobius"/>
    </source>
</evidence>
<dbReference type="EMBL" id="CP022989">
    <property type="protein sequence ID" value="ASV99869.1"/>
    <property type="molecule type" value="Genomic_DNA"/>
</dbReference>
<keyword evidence="1" id="KW-0812">Transmembrane</keyword>
<feature type="transmembrane region" description="Helical" evidence="1">
    <location>
        <begin position="12"/>
        <end position="35"/>
    </location>
</feature>
<dbReference type="KEGG" id="parb:CJU94_18010"/>
<organism evidence="3 4">
    <name type="scientific">Paraburkholderia aromaticivorans</name>
    <dbReference type="NCBI Taxonomy" id="2026199"/>
    <lineage>
        <taxon>Bacteria</taxon>
        <taxon>Pseudomonadati</taxon>
        <taxon>Pseudomonadota</taxon>
        <taxon>Betaproteobacteria</taxon>
        <taxon>Burkholderiales</taxon>
        <taxon>Burkholderiaceae</taxon>
        <taxon>Paraburkholderia</taxon>
    </lineage>
</organism>
<feature type="domain" description="Acyltransferase 3" evidence="2">
    <location>
        <begin position="16"/>
        <end position="354"/>
    </location>
</feature>
<name>A0A248VNA2_9BURK</name>
<feature type="transmembrane region" description="Helical" evidence="1">
    <location>
        <begin position="55"/>
        <end position="79"/>
    </location>
</feature>
<feature type="transmembrane region" description="Helical" evidence="1">
    <location>
        <begin position="156"/>
        <end position="176"/>
    </location>
</feature>
<keyword evidence="4" id="KW-1185">Reference proteome</keyword>
<keyword evidence="1" id="KW-0472">Membrane</keyword>
<evidence type="ECO:0000313" key="4">
    <source>
        <dbReference type="Proteomes" id="UP000215158"/>
    </source>
</evidence>
<dbReference type="Proteomes" id="UP000215158">
    <property type="component" value="Chromosome 1"/>
</dbReference>
<dbReference type="InterPro" id="IPR050879">
    <property type="entry name" value="Acyltransferase_3"/>
</dbReference>